<dbReference type="Pfam" id="PF02837">
    <property type="entry name" value="Glyco_hydro_2_N"/>
    <property type="match status" value="1"/>
</dbReference>
<proteinExistence type="inferred from homology"/>
<evidence type="ECO:0000313" key="8">
    <source>
        <dbReference type="Proteomes" id="UP001334248"/>
    </source>
</evidence>
<dbReference type="InterPro" id="IPR006102">
    <property type="entry name" value="Ig-like_GH2"/>
</dbReference>
<evidence type="ECO:0000256" key="1">
    <source>
        <dbReference type="ARBA" id="ARBA00007401"/>
    </source>
</evidence>
<dbReference type="Pfam" id="PF00703">
    <property type="entry name" value="Glyco_hydro_2"/>
    <property type="match status" value="1"/>
</dbReference>
<feature type="domain" description="Glycosyl hydrolases family 2 sugar binding" evidence="6">
    <location>
        <begin position="23"/>
        <end position="159"/>
    </location>
</feature>
<keyword evidence="3" id="KW-0326">Glycosidase</keyword>
<dbReference type="GeneID" id="89997202"/>
<dbReference type="SUPFAM" id="SSF49303">
    <property type="entry name" value="beta-Galactosidase/glucuronidase domain"/>
    <property type="match status" value="1"/>
</dbReference>
<dbReference type="Gene3D" id="2.60.40.10">
    <property type="entry name" value="Immunoglobulins"/>
    <property type="match status" value="1"/>
</dbReference>
<keyword evidence="2" id="KW-0378">Hydrolase</keyword>
<dbReference type="InterPro" id="IPR006104">
    <property type="entry name" value="Glyco_hydro_2_N"/>
</dbReference>
<comment type="caution">
    <text evidence="7">The sequence shown here is derived from an EMBL/GenBank/DDBJ whole genome shotgun (WGS) entry which is preliminary data.</text>
</comment>
<protein>
    <recommendedName>
        <fullName evidence="9">Glycoside hydrolase family 2 protein</fullName>
    </recommendedName>
</protein>
<comment type="similarity">
    <text evidence="1">Belongs to the glycosyl hydrolase 2 family.</text>
</comment>
<dbReference type="InterPro" id="IPR017853">
    <property type="entry name" value="GH"/>
</dbReference>
<evidence type="ECO:0000256" key="2">
    <source>
        <dbReference type="ARBA" id="ARBA00022801"/>
    </source>
</evidence>
<feature type="domain" description="Glycoside hydrolase family 2 immunoglobulin-like beta-sandwich" evidence="4">
    <location>
        <begin position="228"/>
        <end position="332"/>
    </location>
</feature>
<evidence type="ECO:0000259" key="4">
    <source>
        <dbReference type="Pfam" id="PF00703"/>
    </source>
</evidence>
<sequence length="651" mass="73976">MTEKESGHQYPRPDFERVDPKWRSLDGEWDFAFDDEDVGLREEWCEKWKRIPKEKKRTINVPFVYQTPASGINEQEAHQIVWYQKVLFANTALQFDDTQYRTILRFGAVDYEATVWLNGEFLGSHRGGHVPFEFDVTGKLDEREPTTLTVRVWDAATDLTQPRGKQYWAAKPEGIFYTPSTGIWQSVWLEDVVPIVRIADSSHGTILRSNDIESGVLHAEIAVLARRKSQRCSVTIGASLAGETVAKSETTKIDPEKETARLTLGLRLTAEQQEKLPSSFKEAHALTDQSCWRDGLALWSPEHPLLYELIITLVSDETGEVLDEVKTSTGMRSLDWTSGDGTFRLNGRPYFSALVLDQGYWPATNMTPPNANSCKEDIILSKKMGFNGCRKHQKVEDPLFLYWADKLGYLVWGEMANGYEFSNQYVERFNQEWTEAVKRDINHPCIVTWTPVNETWGYTALKSSPTEQNHIRSLYYTTKTLDSTRPINDNCGWEHVTTDLTTFHDYSDGPELARVCHTLEGILKPKANRDMFVGGTAHREGAPVMCTEFGGVNIAVRQGEKSVEGEWGYTTASDAKDLLARVRRLMLGVVEGGHCSGFVYTQLTDIEQETNGLYTYDRKEKLPASDVKDIIDEAQRIYFGKIAARNDVKEL</sequence>
<dbReference type="SUPFAM" id="SSF51445">
    <property type="entry name" value="(Trans)glycosidases"/>
    <property type="match status" value="1"/>
</dbReference>
<dbReference type="RefSeq" id="XP_064732561.1">
    <property type="nucleotide sequence ID" value="XM_064872181.1"/>
</dbReference>
<dbReference type="Pfam" id="PF02836">
    <property type="entry name" value="Glyco_hydro_2_C"/>
    <property type="match status" value="1"/>
</dbReference>
<dbReference type="InterPro" id="IPR036156">
    <property type="entry name" value="Beta-gal/glucu_dom_sf"/>
</dbReference>
<evidence type="ECO:0000259" key="5">
    <source>
        <dbReference type="Pfam" id="PF02836"/>
    </source>
</evidence>
<dbReference type="PANTHER" id="PTHR42732">
    <property type="entry name" value="BETA-GALACTOSIDASE"/>
    <property type="match status" value="1"/>
</dbReference>
<dbReference type="Gene3D" id="2.60.120.260">
    <property type="entry name" value="Galactose-binding domain-like"/>
    <property type="match status" value="1"/>
</dbReference>
<dbReference type="InterPro" id="IPR006103">
    <property type="entry name" value="Glyco_hydro_2_cat"/>
</dbReference>
<dbReference type="Gene3D" id="3.20.20.80">
    <property type="entry name" value="Glycosidases"/>
    <property type="match status" value="1"/>
</dbReference>
<dbReference type="PANTHER" id="PTHR42732:SF4">
    <property type="entry name" value="BETA-MANNOSIDASE"/>
    <property type="match status" value="1"/>
</dbReference>
<dbReference type="Proteomes" id="UP001334248">
    <property type="component" value="Unassembled WGS sequence"/>
</dbReference>
<keyword evidence="8" id="KW-1185">Reference proteome</keyword>
<evidence type="ECO:0000313" key="7">
    <source>
        <dbReference type="EMBL" id="KAK5944471.1"/>
    </source>
</evidence>
<dbReference type="SUPFAM" id="SSF49785">
    <property type="entry name" value="Galactose-binding domain-like"/>
    <property type="match status" value="1"/>
</dbReference>
<dbReference type="EMBL" id="JAVHJV010000003">
    <property type="protein sequence ID" value="KAK5944471.1"/>
    <property type="molecule type" value="Genomic_DNA"/>
</dbReference>
<dbReference type="InterPro" id="IPR051913">
    <property type="entry name" value="GH2_Domain-Containing"/>
</dbReference>
<feature type="domain" description="Glycoside hydrolase family 2 catalytic" evidence="5">
    <location>
        <begin position="375"/>
        <end position="496"/>
    </location>
</feature>
<gene>
    <name evidence="7" type="ORF">PMZ80_003753</name>
</gene>
<evidence type="ECO:0000256" key="3">
    <source>
        <dbReference type="ARBA" id="ARBA00023295"/>
    </source>
</evidence>
<evidence type="ECO:0000259" key="6">
    <source>
        <dbReference type="Pfam" id="PF02837"/>
    </source>
</evidence>
<evidence type="ECO:0008006" key="9">
    <source>
        <dbReference type="Google" id="ProtNLM"/>
    </source>
</evidence>
<organism evidence="7 8">
    <name type="scientific">Knufia obscura</name>
    <dbReference type="NCBI Taxonomy" id="1635080"/>
    <lineage>
        <taxon>Eukaryota</taxon>
        <taxon>Fungi</taxon>
        <taxon>Dikarya</taxon>
        <taxon>Ascomycota</taxon>
        <taxon>Pezizomycotina</taxon>
        <taxon>Eurotiomycetes</taxon>
        <taxon>Chaetothyriomycetidae</taxon>
        <taxon>Chaetothyriales</taxon>
        <taxon>Trichomeriaceae</taxon>
        <taxon>Knufia</taxon>
    </lineage>
</organism>
<dbReference type="InterPro" id="IPR008979">
    <property type="entry name" value="Galactose-bd-like_sf"/>
</dbReference>
<accession>A0ABR0RV53</accession>
<name>A0ABR0RV53_9EURO</name>
<reference evidence="7 8" key="1">
    <citation type="journal article" date="2023" name="Res Sq">
        <title>Genomic and morphological characterization of Knufia obscura isolated from the Mars 2020 spacecraft assembly facility.</title>
        <authorList>
            <person name="Chander A.M."/>
            <person name="Teixeira M.M."/>
            <person name="Singh N.K."/>
            <person name="Williams M.P."/>
            <person name="Parker C.W."/>
            <person name="Leo P."/>
            <person name="Stajich J.E."/>
            <person name="Torok T."/>
            <person name="Tighe S."/>
            <person name="Mason C.E."/>
            <person name="Venkateswaran K."/>
        </authorList>
    </citation>
    <scope>NUCLEOTIDE SEQUENCE [LARGE SCALE GENOMIC DNA]</scope>
    <source>
        <strain evidence="7 8">CCFEE 5817</strain>
    </source>
</reference>
<dbReference type="InterPro" id="IPR013783">
    <property type="entry name" value="Ig-like_fold"/>
</dbReference>